<evidence type="ECO:0008006" key="3">
    <source>
        <dbReference type="Google" id="ProtNLM"/>
    </source>
</evidence>
<dbReference type="EMBL" id="JARIHO010000034">
    <property type="protein sequence ID" value="KAJ7333437.1"/>
    <property type="molecule type" value="Genomic_DNA"/>
</dbReference>
<name>A0AAD6ZQW8_9AGAR</name>
<feature type="non-terminal residue" evidence="1">
    <location>
        <position position="256"/>
    </location>
</feature>
<dbReference type="Proteomes" id="UP001218218">
    <property type="component" value="Unassembled WGS sequence"/>
</dbReference>
<sequence>LGWSFGGASALVLLADPGIVPPQLYQTIEPYLHSLVLYDPPFEALGHIPPQLPEFYNAFSDPEYTTFDAKFANFQHWISSYFPHPDIASANAAGMFFAKAPTESANSTFGRWTNEEKMEYSDAAAALRADLPALSPAMQATLRAQFHSALFAPEIVSSYFPRTTILYISGAATCYPGMWGYMASYAMYTTAQARGDSLRATTFRLLEGENHFVRGYFLGAGIDLCNWLIGMFLPRFITMHQRFCCGRLSLGAPGSK</sequence>
<proteinExistence type="predicted"/>
<evidence type="ECO:0000313" key="2">
    <source>
        <dbReference type="Proteomes" id="UP001218218"/>
    </source>
</evidence>
<accession>A0AAD6ZQW8</accession>
<gene>
    <name evidence="1" type="ORF">DFH08DRAFT_1021130</name>
</gene>
<protein>
    <recommendedName>
        <fullName evidence="3">AB hydrolase-1 domain-containing protein</fullName>
    </recommendedName>
</protein>
<dbReference type="SUPFAM" id="SSF53474">
    <property type="entry name" value="alpha/beta-Hydrolases"/>
    <property type="match status" value="1"/>
</dbReference>
<dbReference type="InterPro" id="IPR029058">
    <property type="entry name" value="AB_hydrolase_fold"/>
</dbReference>
<reference evidence="1" key="1">
    <citation type="submission" date="2023-03" db="EMBL/GenBank/DDBJ databases">
        <title>Massive genome expansion in bonnet fungi (Mycena s.s.) driven by repeated elements and novel gene families across ecological guilds.</title>
        <authorList>
            <consortium name="Lawrence Berkeley National Laboratory"/>
            <person name="Harder C.B."/>
            <person name="Miyauchi S."/>
            <person name="Viragh M."/>
            <person name="Kuo A."/>
            <person name="Thoen E."/>
            <person name="Andreopoulos B."/>
            <person name="Lu D."/>
            <person name="Skrede I."/>
            <person name="Drula E."/>
            <person name="Henrissat B."/>
            <person name="Morin E."/>
            <person name="Kohler A."/>
            <person name="Barry K."/>
            <person name="LaButti K."/>
            <person name="Morin E."/>
            <person name="Salamov A."/>
            <person name="Lipzen A."/>
            <person name="Mereny Z."/>
            <person name="Hegedus B."/>
            <person name="Baldrian P."/>
            <person name="Stursova M."/>
            <person name="Weitz H."/>
            <person name="Taylor A."/>
            <person name="Grigoriev I.V."/>
            <person name="Nagy L.G."/>
            <person name="Martin F."/>
            <person name="Kauserud H."/>
        </authorList>
    </citation>
    <scope>NUCLEOTIDE SEQUENCE</scope>
    <source>
        <strain evidence="1">CBHHK002</strain>
    </source>
</reference>
<dbReference type="AlphaFoldDB" id="A0AAD6ZQW8"/>
<organism evidence="1 2">
    <name type="scientific">Mycena albidolilacea</name>
    <dbReference type="NCBI Taxonomy" id="1033008"/>
    <lineage>
        <taxon>Eukaryota</taxon>
        <taxon>Fungi</taxon>
        <taxon>Dikarya</taxon>
        <taxon>Basidiomycota</taxon>
        <taxon>Agaricomycotina</taxon>
        <taxon>Agaricomycetes</taxon>
        <taxon>Agaricomycetidae</taxon>
        <taxon>Agaricales</taxon>
        <taxon>Marasmiineae</taxon>
        <taxon>Mycenaceae</taxon>
        <taxon>Mycena</taxon>
    </lineage>
</organism>
<evidence type="ECO:0000313" key="1">
    <source>
        <dbReference type="EMBL" id="KAJ7333437.1"/>
    </source>
</evidence>
<comment type="caution">
    <text evidence="1">The sequence shown here is derived from an EMBL/GenBank/DDBJ whole genome shotgun (WGS) entry which is preliminary data.</text>
</comment>
<keyword evidence="2" id="KW-1185">Reference proteome</keyword>